<keyword evidence="8 12" id="KW-0472">Membrane</keyword>
<feature type="transmembrane region" description="Helical" evidence="12">
    <location>
        <begin position="749"/>
        <end position="769"/>
    </location>
</feature>
<dbReference type="InterPro" id="IPR001199">
    <property type="entry name" value="Cyt_B5-like_heme/steroid-bd"/>
</dbReference>
<evidence type="ECO:0000256" key="5">
    <source>
        <dbReference type="ARBA" id="ARBA00022679"/>
    </source>
</evidence>
<protein>
    <recommendedName>
        <fullName evidence="2">chitin synthase</fullName>
        <ecNumber evidence="2">2.4.1.16</ecNumber>
    </recommendedName>
</protein>
<keyword evidence="7 12" id="KW-1133">Transmembrane helix</keyword>
<dbReference type="FunFam" id="1.10.10.820:FF:000010">
    <property type="entry name" value="Chitin synthase 6"/>
    <property type="match status" value="1"/>
</dbReference>
<dbReference type="Proteomes" id="UP001285441">
    <property type="component" value="Unassembled WGS sequence"/>
</dbReference>
<dbReference type="InterPro" id="IPR004835">
    <property type="entry name" value="Chitin_synth"/>
</dbReference>
<dbReference type="GO" id="GO:0005524">
    <property type="term" value="F:ATP binding"/>
    <property type="evidence" value="ECO:0007669"/>
    <property type="project" value="InterPro"/>
</dbReference>
<evidence type="ECO:0000259" key="13">
    <source>
        <dbReference type="PROSITE" id="PS51998"/>
    </source>
</evidence>
<dbReference type="EMBL" id="JAULSW010000002">
    <property type="protein sequence ID" value="KAK3390557.1"/>
    <property type="molecule type" value="Genomic_DNA"/>
</dbReference>
<comment type="catalytic activity">
    <reaction evidence="10">
        <text>[(1-&gt;4)-N-acetyl-beta-D-glucosaminyl](n) + UDP-N-acetyl-alpha-D-glucosamine = [(1-&gt;4)-N-acetyl-beta-D-glucosaminyl](n+1) + UDP + H(+)</text>
        <dbReference type="Rhea" id="RHEA:16637"/>
        <dbReference type="Rhea" id="RHEA-COMP:9593"/>
        <dbReference type="Rhea" id="RHEA-COMP:9595"/>
        <dbReference type="ChEBI" id="CHEBI:15378"/>
        <dbReference type="ChEBI" id="CHEBI:17029"/>
        <dbReference type="ChEBI" id="CHEBI:57705"/>
        <dbReference type="ChEBI" id="CHEBI:58223"/>
        <dbReference type="EC" id="2.4.1.16"/>
    </reaction>
    <physiologicalReaction direction="left-to-right" evidence="10">
        <dbReference type="Rhea" id="RHEA:16638"/>
    </physiologicalReaction>
</comment>
<evidence type="ECO:0000313" key="15">
    <source>
        <dbReference type="Proteomes" id="UP001285441"/>
    </source>
</evidence>
<keyword evidence="3" id="KW-1003">Cell membrane</keyword>
<dbReference type="SUPFAM" id="SSF109715">
    <property type="entry name" value="DEK C-terminal domain"/>
    <property type="match status" value="1"/>
</dbReference>
<feature type="compositionally biased region" description="Basic and acidic residues" evidence="11">
    <location>
        <begin position="348"/>
        <end position="361"/>
    </location>
</feature>
<evidence type="ECO:0000256" key="6">
    <source>
        <dbReference type="ARBA" id="ARBA00022692"/>
    </source>
</evidence>
<evidence type="ECO:0000256" key="7">
    <source>
        <dbReference type="ARBA" id="ARBA00022989"/>
    </source>
</evidence>
<name>A0AAE0NZL3_9PEZI</name>
<keyword evidence="9" id="KW-0325">Glycoprotein</keyword>
<feature type="domain" description="DEK-C" evidence="13">
    <location>
        <begin position="1751"/>
        <end position="1807"/>
    </location>
</feature>
<reference evidence="14" key="1">
    <citation type="journal article" date="2023" name="Mol. Phylogenet. Evol.">
        <title>Genome-scale phylogeny and comparative genomics of the fungal order Sordariales.</title>
        <authorList>
            <person name="Hensen N."/>
            <person name="Bonometti L."/>
            <person name="Westerberg I."/>
            <person name="Brannstrom I.O."/>
            <person name="Guillou S."/>
            <person name="Cros-Aarteil S."/>
            <person name="Calhoun S."/>
            <person name="Haridas S."/>
            <person name="Kuo A."/>
            <person name="Mondo S."/>
            <person name="Pangilinan J."/>
            <person name="Riley R."/>
            <person name="LaButti K."/>
            <person name="Andreopoulos B."/>
            <person name="Lipzen A."/>
            <person name="Chen C."/>
            <person name="Yan M."/>
            <person name="Daum C."/>
            <person name="Ng V."/>
            <person name="Clum A."/>
            <person name="Steindorff A."/>
            <person name="Ohm R.A."/>
            <person name="Martin F."/>
            <person name="Silar P."/>
            <person name="Natvig D.O."/>
            <person name="Lalanne C."/>
            <person name="Gautier V."/>
            <person name="Ament-Velasquez S.L."/>
            <person name="Kruys A."/>
            <person name="Hutchinson M.I."/>
            <person name="Powell A.J."/>
            <person name="Barry K."/>
            <person name="Miller A.N."/>
            <person name="Grigoriev I.V."/>
            <person name="Debuchy R."/>
            <person name="Gladieux P."/>
            <person name="Hiltunen Thoren M."/>
            <person name="Johannesson H."/>
        </authorList>
    </citation>
    <scope>NUCLEOTIDE SEQUENCE</scope>
    <source>
        <strain evidence="14">CBS 232.78</strain>
    </source>
</reference>
<dbReference type="InterPro" id="IPR029044">
    <property type="entry name" value="Nucleotide-diphossugar_trans"/>
</dbReference>
<evidence type="ECO:0000256" key="2">
    <source>
        <dbReference type="ARBA" id="ARBA00012543"/>
    </source>
</evidence>
<organism evidence="14 15">
    <name type="scientific">Podospora didyma</name>
    <dbReference type="NCBI Taxonomy" id="330526"/>
    <lineage>
        <taxon>Eukaryota</taxon>
        <taxon>Fungi</taxon>
        <taxon>Dikarya</taxon>
        <taxon>Ascomycota</taxon>
        <taxon>Pezizomycotina</taxon>
        <taxon>Sordariomycetes</taxon>
        <taxon>Sordariomycetidae</taxon>
        <taxon>Sordariales</taxon>
        <taxon>Podosporaceae</taxon>
        <taxon>Podospora</taxon>
    </lineage>
</organism>
<dbReference type="GO" id="GO:0004100">
    <property type="term" value="F:chitin synthase activity"/>
    <property type="evidence" value="ECO:0007669"/>
    <property type="project" value="UniProtKB-EC"/>
</dbReference>
<dbReference type="SMART" id="SM00242">
    <property type="entry name" value="MYSc"/>
    <property type="match status" value="1"/>
</dbReference>
<evidence type="ECO:0000256" key="8">
    <source>
        <dbReference type="ARBA" id="ARBA00023136"/>
    </source>
</evidence>
<dbReference type="GO" id="GO:0006031">
    <property type="term" value="P:chitin biosynthetic process"/>
    <property type="evidence" value="ECO:0007669"/>
    <property type="project" value="TreeGrafter"/>
</dbReference>
<feature type="transmembrane region" description="Helical" evidence="12">
    <location>
        <begin position="1505"/>
        <end position="1528"/>
    </location>
</feature>
<dbReference type="Gene3D" id="1.10.10.60">
    <property type="entry name" value="Homeodomain-like"/>
    <property type="match status" value="1"/>
</dbReference>
<comment type="caution">
    <text evidence="14">The sequence shown here is derived from an EMBL/GenBank/DDBJ whole genome shotgun (WGS) entry which is preliminary data.</text>
</comment>
<evidence type="ECO:0000256" key="11">
    <source>
        <dbReference type="SAM" id="MobiDB-lite"/>
    </source>
</evidence>
<dbReference type="PANTHER" id="PTHR22914">
    <property type="entry name" value="CHITIN SYNTHASE"/>
    <property type="match status" value="1"/>
</dbReference>
<keyword evidence="4" id="KW-0328">Glycosyltransferase</keyword>
<gene>
    <name evidence="14" type="ORF">B0H63DRAFT_119411</name>
</gene>
<dbReference type="GO" id="GO:0030428">
    <property type="term" value="C:cell septum"/>
    <property type="evidence" value="ECO:0007669"/>
    <property type="project" value="TreeGrafter"/>
</dbReference>
<dbReference type="SUPFAM" id="SSF52540">
    <property type="entry name" value="P-loop containing nucleoside triphosphate hydrolases"/>
    <property type="match status" value="1"/>
</dbReference>
<dbReference type="InterPro" id="IPR014876">
    <property type="entry name" value="DEK_C"/>
</dbReference>
<dbReference type="InterPro" id="IPR001609">
    <property type="entry name" value="Myosin_head_motor_dom-like"/>
</dbReference>
<feature type="transmembrane region" description="Helical" evidence="12">
    <location>
        <begin position="785"/>
        <end position="805"/>
    </location>
</feature>
<dbReference type="Pfam" id="PF08766">
    <property type="entry name" value="DEK_C"/>
    <property type="match status" value="1"/>
</dbReference>
<sequence length="1809" mass="201334">MANRMSMYSMAGSDAGMGSGPRGAGQQSTQVSTTTLLNAIHNIYLSSQPYRLDAGTSLVVNTWLTAAQAGPDGNIGGTVDSGLAARAWEHARRRAEDGLIILGSLHTSSPSLLRPFLSSLPTLIPTSLFTAIEAIEPFIRCVTPYNPSTPRQTALGVTLTLGLSGNVVGATLALSQGGIDTDKGLLNIPSEPGFRAFDVFYYLLTSASTPAEREFLGLKAASHYSLLARSGTYDPPPYLPTADDGAAADDFRSALKEIGIKGSAHRSLISILAGLLKLGNTLDYNVDEDVLEDICEDVGGLLGMEPEVLARECTTEDRRTFIGGLYEALVDWVIKKANEAITAQMTRIRDGDESSDGRGDRTLTSSEDTGDTVCLTVLELPEPNLGKAVAMRGIFDDTQGINSEMQQDGVEVTAAGSSVLREMQNAVAECGPELGIMVGTLGREREHVLEKREEVLEKVVLSADDDSFLKKLLLPVPSEGINLGRNGRLDLPAMLASSRAWYHLCIHSTDESPASLASLPSVTSAWSAGTVSRQLRAWRLPEWANRRNKHLDFTADFDLDEFVQRYRELGCMDGRDGIESWILERGWSNGEVVVGTERVWMRENAWWEAECMIDLKPMEAERLGSLPNMMPTNTMGSGYSNTGSGFFPAHPFADNTSNGSGDGLVSHQRNLSQATLSNPHLMAPPSIAPTAMTGMRNVSAGDYGLGFKGDTHKGQVYYNKEGDFINNLDPELADGKKIEESALTTSRRIWVAIVWALTFWIPSFLLRYIGRMKRPDVRMAWREKLVLCFFIFLINAVIIFWIVFFGRLLCPNFDKAWTQKEIATHQGEADFWVSLRGQVFDISKFWKLQHSDTTTLTTKDNMQPFAGLNLDLYFPLPLIESCPGMVTDDTIQLEYNTTASLDGVHKSGFYQPFPNSKLKSNTWYRDVFQPRIKQYYHGDLVWDMGEVKYDGAANNHPWFLYEDKLYDLTDYMHTQDVYQNTPRYAFLEESVIDIIKSNPGGDITDSLHSLMRKASTNSTLNRRVLNTVNCIKQNWYIGYPDFRYSARCQVNNWILLAFTIALCAVILVKFLSALQFGAKRRPSPQDKFVICQVPAYTEGEDSLRKALDSLTALQYDNKRKLICVICDGVIVGAGNDRPTPKIVLDILGVDPKVDPPALPFKSVGDGSEQLNYGKVYSGLYEYEGNVVPYMVVVKVGKEAEQTKTKPGNRGKRDSQILVMSFLNRVHHRAPMNPLELEMFHQINNIIGVDPELYEYLLMVDADTCVREDSLNRLVAACANDAKIAGICGETSLQNEEMSWWTMIQVYEYFISHHLAKAFESLFGSVTCLPGCFSMYRLRTADKGKPLIISDEVIREYSDCHVDTLHKKNLLSLGEDRFLTTLMTKYFPFMSYKFVPDAYCQTAAPEKWSVLLSQRRRWINSTIHNLVELMWLPEMCGFCCFSMRFVVFVDLFGTIILPATCGYLAYLIYNVASGQGQFPLISIIMLAAVYGLQALIFILKRQWQHIGWMIIYIIAFPIYSFVLPIYSFWNQDNFSWGNTRIVIGESGKKQVIAIDDEGFDPRSIPLQRWDDYAMANNLPGRRGGNPEKSGIDVNVSGYYDNDVYEMDDMKSVYSSIRQPSVLIGLPGRGAGAYMPPQSPATPYGMPRASTFVGANPYTDYPLNHRQSMASLGPQNTQSPYQEYNVGPAGHRSSMANLHSMTNTPPGLSTPPINPRLSTASGFGTSRSALGMQQNEAGRASALSFDFQRGNVGPDDAMIIEGIQSVLREVDLDTVTKKQVRALVEQRLQTELVGERRTFMDRQIDNELANM</sequence>
<feature type="transmembrane region" description="Helical" evidence="12">
    <location>
        <begin position="1444"/>
        <end position="1467"/>
    </location>
</feature>
<evidence type="ECO:0000256" key="10">
    <source>
        <dbReference type="ARBA" id="ARBA00049510"/>
    </source>
</evidence>
<feature type="transmembrane region" description="Helical" evidence="12">
    <location>
        <begin position="1053"/>
        <end position="1071"/>
    </location>
</feature>
<dbReference type="Pfam" id="PF03142">
    <property type="entry name" value="Chitin_synth_2"/>
    <property type="match status" value="1"/>
</dbReference>
<comment type="subcellular location">
    <subcellularLocation>
        <location evidence="1">Cell membrane</location>
        <topology evidence="1">Multi-pass membrane protein</topology>
    </subcellularLocation>
</comment>
<dbReference type="Gene3D" id="3.10.120.10">
    <property type="entry name" value="Cytochrome b5-like heme/steroid binding domain"/>
    <property type="match status" value="1"/>
</dbReference>
<dbReference type="SMART" id="SM01117">
    <property type="entry name" value="Cyt-b5"/>
    <property type="match status" value="2"/>
</dbReference>
<evidence type="ECO:0000313" key="14">
    <source>
        <dbReference type="EMBL" id="KAK3390557.1"/>
    </source>
</evidence>
<dbReference type="GO" id="GO:0031505">
    <property type="term" value="P:fungal-type cell wall organization"/>
    <property type="evidence" value="ECO:0007669"/>
    <property type="project" value="TreeGrafter"/>
</dbReference>
<dbReference type="InterPro" id="IPR036400">
    <property type="entry name" value="Cyt_B5-like_heme/steroid_sf"/>
</dbReference>
<dbReference type="InterPro" id="IPR027417">
    <property type="entry name" value="P-loop_NTPase"/>
</dbReference>
<keyword evidence="5" id="KW-0808">Transferase</keyword>
<dbReference type="GO" id="GO:0016459">
    <property type="term" value="C:myosin complex"/>
    <property type="evidence" value="ECO:0007669"/>
    <property type="project" value="InterPro"/>
</dbReference>
<proteinExistence type="predicted"/>
<keyword evidence="6 12" id="KW-0812">Transmembrane</keyword>
<evidence type="ECO:0000256" key="3">
    <source>
        <dbReference type="ARBA" id="ARBA00022475"/>
    </source>
</evidence>
<dbReference type="PANTHER" id="PTHR22914:SF13">
    <property type="entry name" value="CHITIN SYNTHASE"/>
    <property type="match status" value="1"/>
</dbReference>
<dbReference type="Gene3D" id="1.10.10.820">
    <property type="match status" value="1"/>
</dbReference>
<dbReference type="PROSITE" id="PS51998">
    <property type="entry name" value="DEK_C"/>
    <property type="match status" value="1"/>
</dbReference>
<dbReference type="GO" id="GO:0003774">
    <property type="term" value="F:cytoskeletal motor activity"/>
    <property type="evidence" value="ECO:0007669"/>
    <property type="project" value="InterPro"/>
</dbReference>
<evidence type="ECO:0000256" key="9">
    <source>
        <dbReference type="ARBA" id="ARBA00023180"/>
    </source>
</evidence>
<feature type="region of interest" description="Disordered" evidence="11">
    <location>
        <begin position="348"/>
        <end position="368"/>
    </location>
</feature>
<evidence type="ECO:0000256" key="1">
    <source>
        <dbReference type="ARBA" id="ARBA00004651"/>
    </source>
</evidence>
<keyword evidence="15" id="KW-1185">Reference proteome</keyword>
<dbReference type="SUPFAM" id="SSF53448">
    <property type="entry name" value="Nucleotide-diphospho-sugar transferases"/>
    <property type="match status" value="1"/>
</dbReference>
<accession>A0AAE0NZL3</accession>
<evidence type="ECO:0000256" key="12">
    <source>
        <dbReference type="SAM" id="Phobius"/>
    </source>
</evidence>
<evidence type="ECO:0000256" key="4">
    <source>
        <dbReference type="ARBA" id="ARBA00022676"/>
    </source>
</evidence>
<feature type="transmembrane region" description="Helical" evidence="12">
    <location>
        <begin position="1479"/>
        <end position="1498"/>
    </location>
</feature>
<reference evidence="14" key="2">
    <citation type="submission" date="2023-06" db="EMBL/GenBank/DDBJ databases">
        <authorList>
            <consortium name="Lawrence Berkeley National Laboratory"/>
            <person name="Haridas S."/>
            <person name="Hensen N."/>
            <person name="Bonometti L."/>
            <person name="Westerberg I."/>
            <person name="Brannstrom I.O."/>
            <person name="Guillou S."/>
            <person name="Cros-Aarteil S."/>
            <person name="Calhoun S."/>
            <person name="Kuo A."/>
            <person name="Mondo S."/>
            <person name="Pangilinan J."/>
            <person name="Riley R."/>
            <person name="LaButti K."/>
            <person name="Andreopoulos B."/>
            <person name="Lipzen A."/>
            <person name="Chen C."/>
            <person name="Yanf M."/>
            <person name="Daum C."/>
            <person name="Ng V."/>
            <person name="Clum A."/>
            <person name="Steindorff A."/>
            <person name="Ohm R."/>
            <person name="Martin F."/>
            <person name="Silar P."/>
            <person name="Natvig D."/>
            <person name="Lalanne C."/>
            <person name="Gautier V."/>
            <person name="Ament-velasquez S.L."/>
            <person name="Kruys A."/>
            <person name="Hutchinson M.I."/>
            <person name="Powell A.J."/>
            <person name="Barry K."/>
            <person name="Miller A.N."/>
            <person name="Grigoriev I.V."/>
            <person name="Debuchy R."/>
            <person name="Gladieux P."/>
            <person name="Thoren M.H."/>
            <person name="Johannesson H."/>
        </authorList>
    </citation>
    <scope>NUCLEOTIDE SEQUENCE</scope>
    <source>
        <strain evidence="14">CBS 232.78</strain>
    </source>
</reference>
<dbReference type="SUPFAM" id="SSF55856">
    <property type="entry name" value="Cytochrome b5-like heme/steroid binding domain"/>
    <property type="match status" value="1"/>
</dbReference>
<dbReference type="GO" id="GO:0005886">
    <property type="term" value="C:plasma membrane"/>
    <property type="evidence" value="ECO:0007669"/>
    <property type="project" value="UniProtKB-SubCell"/>
</dbReference>
<dbReference type="EC" id="2.4.1.16" evidence="2"/>